<dbReference type="InterPro" id="IPR002110">
    <property type="entry name" value="Ankyrin_rpt"/>
</dbReference>
<sequence length="134" mass="14186">MLSGGGGDADLANAAARGQVEAVRQLLEAGVDPNRLNRFGRRPIQVAGGPGPRRQGAHKHGAAASVDAAGTEISTNRPVSLFAGVWSSRFSLIKNSKERDWKPHYFSLLFFLMGAGRGGGRPVLPVPSHKRCMG</sequence>
<feature type="region of interest" description="Disordered" evidence="2">
    <location>
        <begin position="38"/>
        <end position="69"/>
    </location>
</feature>
<dbReference type="InterPro" id="IPR036770">
    <property type="entry name" value="Ankyrin_rpt-contain_sf"/>
</dbReference>
<evidence type="ECO:0000313" key="3">
    <source>
        <dbReference type="Ensembl" id="ENSCHIP00010006705.1"/>
    </source>
</evidence>
<protein>
    <recommendedName>
        <fullName evidence="4">Cyclin dependent kinase inhibitor 2B</fullName>
    </recommendedName>
</protein>
<evidence type="ECO:0008006" key="4">
    <source>
        <dbReference type="Google" id="ProtNLM"/>
    </source>
</evidence>
<evidence type="ECO:0000256" key="2">
    <source>
        <dbReference type="SAM" id="MobiDB-lite"/>
    </source>
</evidence>
<reference evidence="3" key="2">
    <citation type="submission" date="2025-08" db="UniProtKB">
        <authorList>
            <consortium name="Ensembl"/>
        </authorList>
    </citation>
    <scope>IDENTIFICATION</scope>
</reference>
<accession>A0A8C2NKG3</accession>
<reference evidence="3" key="1">
    <citation type="submission" date="2019-03" db="EMBL/GenBank/DDBJ databases">
        <title>Genome sequencing and reference-guided assembly of Black Bengal Goat (Capra hircus).</title>
        <authorList>
            <person name="Siddiki A.Z."/>
            <person name="Baten A."/>
            <person name="Billah M."/>
            <person name="Alam M.A.U."/>
            <person name="Shawrob K.S.M."/>
            <person name="Saha S."/>
            <person name="Chowdhury M."/>
            <person name="Rahman A.H."/>
            <person name="Stear M."/>
            <person name="Miah G."/>
            <person name="Das G.B."/>
            <person name="Hossain M.M."/>
            <person name="Kumkum M."/>
            <person name="Islam M.S."/>
            <person name="Mollah A.M."/>
            <person name="Ahsan A."/>
            <person name="Tusar F."/>
            <person name="Khan M.K.I."/>
        </authorList>
    </citation>
    <scope>NUCLEOTIDE SEQUENCE [LARGE SCALE GENOMIC DNA]</scope>
</reference>
<dbReference type="PROSITE" id="PS50088">
    <property type="entry name" value="ANK_REPEAT"/>
    <property type="match status" value="1"/>
</dbReference>
<organism evidence="3">
    <name type="scientific">Capra hircus</name>
    <name type="common">Goat</name>
    <dbReference type="NCBI Taxonomy" id="9925"/>
    <lineage>
        <taxon>Eukaryota</taxon>
        <taxon>Metazoa</taxon>
        <taxon>Chordata</taxon>
        <taxon>Craniata</taxon>
        <taxon>Vertebrata</taxon>
        <taxon>Euteleostomi</taxon>
        <taxon>Mammalia</taxon>
        <taxon>Eutheria</taxon>
        <taxon>Laurasiatheria</taxon>
        <taxon>Artiodactyla</taxon>
        <taxon>Ruminantia</taxon>
        <taxon>Pecora</taxon>
        <taxon>Bovidae</taxon>
        <taxon>Caprinae</taxon>
        <taxon>Capra</taxon>
    </lineage>
</organism>
<proteinExistence type="predicted"/>
<keyword evidence="1" id="KW-0040">ANK repeat</keyword>
<dbReference type="Ensembl" id="ENSCHIT00010009337.1">
    <property type="protein sequence ID" value="ENSCHIP00010006705.1"/>
    <property type="gene ID" value="ENSCHIG00010004823.1"/>
</dbReference>
<evidence type="ECO:0000256" key="1">
    <source>
        <dbReference type="PROSITE-ProRule" id="PRU00023"/>
    </source>
</evidence>
<name>A0A8C2NKG3_CAPHI</name>
<dbReference type="SUPFAM" id="SSF48403">
    <property type="entry name" value="Ankyrin repeat"/>
    <property type="match status" value="1"/>
</dbReference>
<dbReference type="AlphaFoldDB" id="A0A8C2NKG3"/>
<dbReference type="Pfam" id="PF13637">
    <property type="entry name" value="Ank_4"/>
    <property type="match status" value="1"/>
</dbReference>
<dbReference type="Gene3D" id="1.25.40.20">
    <property type="entry name" value="Ankyrin repeat-containing domain"/>
    <property type="match status" value="1"/>
</dbReference>
<feature type="repeat" description="ANK" evidence="1">
    <location>
        <begin position="6"/>
        <end position="38"/>
    </location>
</feature>